<evidence type="ECO:0000256" key="2">
    <source>
        <dbReference type="ARBA" id="ARBA00006991"/>
    </source>
</evidence>
<keyword evidence="6" id="KW-0677">Repeat</keyword>
<keyword evidence="7 15" id="KW-0863">Zinc-finger</keyword>
<comment type="subcellular location">
    <subcellularLocation>
        <location evidence="1">Nucleus</location>
    </subcellularLocation>
</comment>
<evidence type="ECO:0000256" key="10">
    <source>
        <dbReference type="ARBA" id="ARBA00023125"/>
    </source>
</evidence>
<feature type="compositionally biased region" description="Acidic residues" evidence="17">
    <location>
        <begin position="250"/>
        <end position="259"/>
    </location>
</feature>
<dbReference type="Gene3D" id="3.30.160.60">
    <property type="entry name" value="Classic Zinc Finger"/>
    <property type="match status" value="5"/>
</dbReference>
<dbReference type="OrthoDB" id="3533395at2759"/>
<keyword evidence="5" id="KW-0479">Metal-binding</keyword>
<sequence length="662" mass="74638">MTEAAMVDSSTEIKCSLNDDEALGVKEETEVIVKQELVECLICLGRSGNYCELSTTTTAGGTSLQHFLSQFTNAGLSKSPSASKYVCKTCLNLVNVLEQAELEYNKVREEFHNVISKNPLFATDTQVTLEVVKNEDLEVFINNDCDNDSEDEPLALTKKKRHRKVEKRKKKPATESKRKMRHKIVADSAWECSECEMGSDCGGEAALTAHMLVAHLNLQKVKKEESPDRSQSPSLNCLDNMFKMEADTFVDDDEDDDDNSSSYVPEEISNGKQSKTSHLLIRSKKKSFKNIGVKKKKDPKVMHQCDQCNARYTSMVRLEQHKAKHDDSKPPYICEVCGAHYKHKRACDIHVALHKGISDWKCEECNKLFPSKGALQRHNNIHTGKLNYQCDLCGKSFIHTSSFKMHKLSHSGVKPHACDVCGLALMTRSHLKRHKRVHSGEKRHECGVCGKRFSERYNLVAHARAHGADSAPAPPRRRLINQESIKMCSKYSDAEVTIRRAKKDDMVAVADMVQELADFEKMPDGPKISAKDMQRDGFEADPPAFKCLVAEVTKEEETFIAGYALYLPIYSTWEGRSMLLEDLYVKASERRLGIGNRLFDAVAKEAYSEGCCRVDFHVLEWNNARSFYESKGAVNLTGSEQWCLYRLTGEALLKSAQHGREK</sequence>
<dbReference type="PANTHER" id="PTHR24388:SF38">
    <property type="entry name" value="PROTEIN SNAIL"/>
    <property type="match status" value="1"/>
</dbReference>
<protein>
    <submittedName>
        <fullName evidence="20">Jg15760 protein</fullName>
    </submittedName>
</protein>
<evidence type="ECO:0000256" key="8">
    <source>
        <dbReference type="ARBA" id="ARBA00022833"/>
    </source>
</evidence>
<feature type="region of interest" description="Disordered" evidence="17">
    <location>
        <begin position="250"/>
        <end position="276"/>
    </location>
</feature>
<accession>A0A8S4RIP1</accession>
<dbReference type="SMART" id="SM00355">
    <property type="entry name" value="ZnF_C2H2"/>
    <property type="match status" value="7"/>
</dbReference>
<feature type="domain" description="C2H2-type" evidence="18">
    <location>
        <begin position="360"/>
        <end position="387"/>
    </location>
</feature>
<feature type="domain" description="N-acetyltransferase" evidence="19">
    <location>
        <begin position="496"/>
        <end position="650"/>
    </location>
</feature>
<comment type="similarity">
    <text evidence="2">Belongs to the krueppel C2H2-type zinc-finger protein family.</text>
</comment>
<keyword evidence="12" id="KW-0539">Nucleus</keyword>
<feature type="coiled-coil region" evidence="16">
    <location>
        <begin position="90"/>
        <end position="117"/>
    </location>
</feature>
<proteinExistence type="inferred from homology"/>
<dbReference type="Gene3D" id="3.40.630.30">
    <property type="match status" value="1"/>
</dbReference>
<dbReference type="GO" id="GO:0008270">
    <property type="term" value="F:zinc ion binding"/>
    <property type="evidence" value="ECO:0007669"/>
    <property type="project" value="UniProtKB-KW"/>
</dbReference>
<keyword evidence="9" id="KW-0805">Transcription regulation</keyword>
<evidence type="ECO:0000256" key="7">
    <source>
        <dbReference type="ARBA" id="ARBA00022771"/>
    </source>
</evidence>
<dbReference type="PROSITE" id="PS50157">
    <property type="entry name" value="ZINC_FINGER_C2H2_2"/>
    <property type="match status" value="5"/>
</dbReference>
<dbReference type="FunFam" id="3.40.630.30:FF:000064">
    <property type="entry name" value="GNAT family acetyltransferase"/>
    <property type="match status" value="1"/>
</dbReference>
<dbReference type="InterPro" id="IPR016181">
    <property type="entry name" value="Acyl_CoA_acyltransferase"/>
</dbReference>
<reference evidence="20" key="1">
    <citation type="submission" date="2022-03" db="EMBL/GenBank/DDBJ databases">
        <authorList>
            <person name="Lindestad O."/>
        </authorList>
    </citation>
    <scope>NUCLEOTIDE SEQUENCE</scope>
</reference>
<dbReference type="InterPro" id="IPR013087">
    <property type="entry name" value="Znf_C2H2_type"/>
</dbReference>
<evidence type="ECO:0000256" key="3">
    <source>
        <dbReference type="ARBA" id="ARBA00008694"/>
    </source>
</evidence>
<comment type="similarity">
    <text evidence="3">Belongs to the acetyltransferase family.</text>
</comment>
<dbReference type="GO" id="GO:0000978">
    <property type="term" value="F:RNA polymerase II cis-regulatory region sequence-specific DNA binding"/>
    <property type="evidence" value="ECO:0007669"/>
    <property type="project" value="TreeGrafter"/>
</dbReference>
<dbReference type="CDD" id="cd04301">
    <property type="entry name" value="NAT_SF"/>
    <property type="match status" value="1"/>
</dbReference>
<dbReference type="Pfam" id="PF00583">
    <property type="entry name" value="Acetyltransf_1"/>
    <property type="match status" value="1"/>
</dbReference>
<dbReference type="GO" id="GO:0016747">
    <property type="term" value="F:acyltransferase activity, transferring groups other than amino-acyl groups"/>
    <property type="evidence" value="ECO:0007669"/>
    <property type="project" value="InterPro"/>
</dbReference>
<dbReference type="PANTHER" id="PTHR24388">
    <property type="entry name" value="ZINC FINGER PROTEIN"/>
    <property type="match status" value="1"/>
</dbReference>
<organism evidence="20 21">
    <name type="scientific">Pararge aegeria aegeria</name>
    <dbReference type="NCBI Taxonomy" id="348720"/>
    <lineage>
        <taxon>Eukaryota</taxon>
        <taxon>Metazoa</taxon>
        <taxon>Ecdysozoa</taxon>
        <taxon>Arthropoda</taxon>
        <taxon>Hexapoda</taxon>
        <taxon>Insecta</taxon>
        <taxon>Pterygota</taxon>
        <taxon>Neoptera</taxon>
        <taxon>Endopterygota</taxon>
        <taxon>Lepidoptera</taxon>
        <taxon>Glossata</taxon>
        <taxon>Ditrysia</taxon>
        <taxon>Papilionoidea</taxon>
        <taxon>Nymphalidae</taxon>
        <taxon>Satyrinae</taxon>
        <taxon>Satyrini</taxon>
        <taxon>Parargina</taxon>
        <taxon>Pararge</taxon>
    </lineage>
</organism>
<dbReference type="PROSITE" id="PS00028">
    <property type="entry name" value="ZINC_FINGER_C2H2_1"/>
    <property type="match status" value="5"/>
</dbReference>
<comment type="caution">
    <text evidence="20">The sequence shown here is derived from an EMBL/GenBank/DDBJ whole genome shotgun (WGS) entry which is preliminary data.</text>
</comment>
<keyword evidence="8" id="KW-0862">Zinc</keyword>
<gene>
    <name evidence="20" type="primary">jg15760</name>
    <name evidence="20" type="ORF">PAEG_LOCUS14594</name>
</gene>
<evidence type="ECO:0000256" key="5">
    <source>
        <dbReference type="ARBA" id="ARBA00022723"/>
    </source>
</evidence>
<dbReference type="AlphaFoldDB" id="A0A8S4RIP1"/>
<dbReference type="FunFam" id="3.30.160.60:FF:001370">
    <property type="entry name" value="Zinc finger protein"/>
    <property type="match status" value="1"/>
</dbReference>
<evidence type="ECO:0000256" key="17">
    <source>
        <dbReference type="SAM" id="MobiDB-lite"/>
    </source>
</evidence>
<feature type="domain" description="C2H2-type" evidence="18">
    <location>
        <begin position="388"/>
        <end position="415"/>
    </location>
</feature>
<evidence type="ECO:0000256" key="11">
    <source>
        <dbReference type="ARBA" id="ARBA00023163"/>
    </source>
</evidence>
<keyword evidence="10" id="KW-0238">DNA-binding</keyword>
<dbReference type="SUPFAM" id="SSF57667">
    <property type="entry name" value="beta-beta-alpha zinc fingers"/>
    <property type="match status" value="3"/>
</dbReference>
<feature type="compositionally biased region" description="Basic residues" evidence="17">
    <location>
        <begin position="157"/>
        <end position="171"/>
    </location>
</feature>
<dbReference type="GO" id="GO:0000981">
    <property type="term" value="F:DNA-binding transcription factor activity, RNA polymerase II-specific"/>
    <property type="evidence" value="ECO:0007669"/>
    <property type="project" value="TreeGrafter"/>
</dbReference>
<evidence type="ECO:0000259" key="19">
    <source>
        <dbReference type="PROSITE" id="PS51186"/>
    </source>
</evidence>
<evidence type="ECO:0000259" key="18">
    <source>
        <dbReference type="PROSITE" id="PS50157"/>
    </source>
</evidence>
<dbReference type="Proteomes" id="UP000838756">
    <property type="component" value="Unassembled WGS sequence"/>
</dbReference>
<evidence type="ECO:0000256" key="4">
    <source>
        <dbReference type="ARBA" id="ARBA00022679"/>
    </source>
</evidence>
<keyword evidence="13" id="KW-0012">Acyltransferase</keyword>
<dbReference type="EMBL" id="CAKXAJ010025257">
    <property type="protein sequence ID" value="CAH2237299.1"/>
    <property type="molecule type" value="Genomic_DNA"/>
</dbReference>
<feature type="region of interest" description="Disordered" evidence="17">
    <location>
        <begin position="151"/>
        <end position="180"/>
    </location>
</feature>
<feature type="domain" description="C2H2-type" evidence="18">
    <location>
        <begin position="303"/>
        <end position="330"/>
    </location>
</feature>
<evidence type="ECO:0000256" key="15">
    <source>
        <dbReference type="PROSITE-ProRule" id="PRU00042"/>
    </source>
</evidence>
<evidence type="ECO:0000256" key="16">
    <source>
        <dbReference type="SAM" id="Coils"/>
    </source>
</evidence>
<dbReference type="PROSITE" id="PS51186">
    <property type="entry name" value="GNAT"/>
    <property type="match status" value="1"/>
</dbReference>
<name>A0A8S4RIP1_9NEOP</name>
<evidence type="ECO:0000256" key="13">
    <source>
        <dbReference type="ARBA" id="ARBA00023315"/>
    </source>
</evidence>
<keyword evidence="16" id="KW-0175">Coiled coil</keyword>
<dbReference type="InterPro" id="IPR050527">
    <property type="entry name" value="Snail/Krueppel_Znf"/>
</dbReference>
<dbReference type="SUPFAM" id="SSF55729">
    <property type="entry name" value="Acyl-CoA N-acyltransferases (Nat)"/>
    <property type="match status" value="1"/>
</dbReference>
<feature type="domain" description="C2H2-type" evidence="18">
    <location>
        <begin position="416"/>
        <end position="443"/>
    </location>
</feature>
<evidence type="ECO:0000256" key="9">
    <source>
        <dbReference type="ARBA" id="ARBA00023015"/>
    </source>
</evidence>
<feature type="domain" description="C2H2-type" evidence="18">
    <location>
        <begin position="444"/>
        <end position="471"/>
    </location>
</feature>
<keyword evidence="11" id="KW-0804">Transcription</keyword>
<dbReference type="Pfam" id="PF00096">
    <property type="entry name" value="zf-C2H2"/>
    <property type="match status" value="4"/>
</dbReference>
<comment type="similarity">
    <text evidence="14">Belongs to the snail C2H2-type zinc-finger protein family.</text>
</comment>
<keyword evidence="4" id="KW-0808">Transferase</keyword>
<dbReference type="InterPro" id="IPR036236">
    <property type="entry name" value="Znf_C2H2_sf"/>
</dbReference>
<dbReference type="InterPro" id="IPR000182">
    <property type="entry name" value="GNAT_dom"/>
</dbReference>
<evidence type="ECO:0000256" key="14">
    <source>
        <dbReference type="ARBA" id="ARBA00037948"/>
    </source>
</evidence>
<evidence type="ECO:0000256" key="12">
    <source>
        <dbReference type="ARBA" id="ARBA00023242"/>
    </source>
</evidence>
<evidence type="ECO:0000256" key="6">
    <source>
        <dbReference type="ARBA" id="ARBA00022737"/>
    </source>
</evidence>
<evidence type="ECO:0000256" key="1">
    <source>
        <dbReference type="ARBA" id="ARBA00004123"/>
    </source>
</evidence>
<evidence type="ECO:0000313" key="21">
    <source>
        <dbReference type="Proteomes" id="UP000838756"/>
    </source>
</evidence>
<dbReference type="FunFam" id="3.30.160.60:FF:000446">
    <property type="entry name" value="Zinc finger protein"/>
    <property type="match status" value="1"/>
</dbReference>
<keyword evidence="21" id="KW-1185">Reference proteome</keyword>
<evidence type="ECO:0000313" key="20">
    <source>
        <dbReference type="EMBL" id="CAH2237299.1"/>
    </source>
</evidence>
<dbReference type="GO" id="GO:0005634">
    <property type="term" value="C:nucleus"/>
    <property type="evidence" value="ECO:0007669"/>
    <property type="project" value="UniProtKB-SubCell"/>
</dbReference>